<accession>A0A2P2J7T7</accession>
<name>A0A2P2J7T7_RHIMU</name>
<dbReference type="AlphaFoldDB" id="A0A2P2J7T7"/>
<protein>
    <submittedName>
        <fullName evidence="1">Uncharacterized protein</fullName>
    </submittedName>
</protein>
<dbReference type="EMBL" id="GGEC01009062">
    <property type="protein sequence ID" value="MBW89545.1"/>
    <property type="molecule type" value="Transcribed_RNA"/>
</dbReference>
<sequence>MTVLRLQKLAKPRFHEHYSAKHDQAEGTLCWSRTVHWESILAIFSGKHGQEAQALPHFPHPQRTCTFGIPSYTDEVHYYEDQEQKAALKLSRHICPRSSQVPKLEREHVALLIP</sequence>
<proteinExistence type="predicted"/>
<evidence type="ECO:0000313" key="1">
    <source>
        <dbReference type="EMBL" id="MBW89546.1"/>
    </source>
</evidence>
<reference evidence="1" key="1">
    <citation type="submission" date="2018-02" db="EMBL/GenBank/DDBJ databases">
        <title>Rhizophora mucronata_Transcriptome.</title>
        <authorList>
            <person name="Meera S.P."/>
            <person name="Sreeshan A."/>
            <person name="Augustine A."/>
        </authorList>
    </citation>
    <scope>NUCLEOTIDE SEQUENCE</scope>
    <source>
        <tissue evidence="1">Leaf</tissue>
    </source>
</reference>
<organism evidence="1">
    <name type="scientific">Rhizophora mucronata</name>
    <name type="common">Asiatic mangrove</name>
    <dbReference type="NCBI Taxonomy" id="61149"/>
    <lineage>
        <taxon>Eukaryota</taxon>
        <taxon>Viridiplantae</taxon>
        <taxon>Streptophyta</taxon>
        <taxon>Embryophyta</taxon>
        <taxon>Tracheophyta</taxon>
        <taxon>Spermatophyta</taxon>
        <taxon>Magnoliopsida</taxon>
        <taxon>eudicotyledons</taxon>
        <taxon>Gunneridae</taxon>
        <taxon>Pentapetalae</taxon>
        <taxon>rosids</taxon>
        <taxon>fabids</taxon>
        <taxon>Malpighiales</taxon>
        <taxon>Rhizophoraceae</taxon>
        <taxon>Rhizophora</taxon>
    </lineage>
</organism>
<dbReference type="EMBL" id="GGEC01009063">
    <property type="protein sequence ID" value="MBW89546.1"/>
    <property type="molecule type" value="Transcribed_RNA"/>
</dbReference>